<proteinExistence type="predicted"/>
<gene>
    <name evidence="4" type="ORF">TEOVI_000097000</name>
</gene>
<dbReference type="PANTHER" id="PTHR10539:SF0">
    <property type="entry name" value="26S PROTEASOME NON-ATPASE REGULATORY SUBUNIT 13"/>
    <property type="match status" value="1"/>
</dbReference>
<comment type="caution">
    <text evidence="4">The sequence shown here is derived from an EMBL/GenBank/DDBJ whole genome shotgun (WGS) entry which is preliminary data.</text>
</comment>
<feature type="domain" description="PCI" evidence="2">
    <location>
        <begin position="279"/>
        <end position="362"/>
    </location>
</feature>
<dbReference type="VEuPathDB" id="TriTrypDB:TEOVI_000097000"/>
<keyword evidence="5" id="KW-1185">Reference proteome</keyword>
<evidence type="ECO:0000259" key="2">
    <source>
        <dbReference type="Pfam" id="PF01399"/>
    </source>
</evidence>
<dbReference type="GO" id="GO:0005634">
    <property type="term" value="C:nucleus"/>
    <property type="evidence" value="ECO:0007669"/>
    <property type="project" value="TreeGrafter"/>
</dbReference>
<keyword evidence="1 4" id="KW-0647">Proteasome</keyword>
<accession>A0A1G4IB40</accession>
<dbReference type="InterPro" id="IPR035298">
    <property type="entry name" value="PSMD13"/>
</dbReference>
<evidence type="ECO:0000259" key="3">
    <source>
        <dbReference type="Pfam" id="PF22037"/>
    </source>
</evidence>
<dbReference type="RefSeq" id="XP_067080385.1">
    <property type="nucleotide sequence ID" value="XM_067224284.1"/>
</dbReference>
<dbReference type="Proteomes" id="UP000195570">
    <property type="component" value="Unassembled WGS sequence"/>
</dbReference>
<protein>
    <submittedName>
        <fullName evidence="4">Proteasome regulatory non-ATP-ase subunit 9</fullName>
    </submittedName>
</protein>
<evidence type="ECO:0000256" key="1">
    <source>
        <dbReference type="ARBA" id="ARBA00022942"/>
    </source>
</evidence>
<dbReference type="AlphaFoldDB" id="A0A1G4IB40"/>
<dbReference type="InterPro" id="IPR054179">
    <property type="entry name" value="PSD13_N"/>
</dbReference>
<dbReference type="GO" id="GO:0005829">
    <property type="term" value="C:cytosol"/>
    <property type="evidence" value="ECO:0007669"/>
    <property type="project" value="TreeGrafter"/>
</dbReference>
<dbReference type="GO" id="GO:0005198">
    <property type="term" value="F:structural molecule activity"/>
    <property type="evidence" value="ECO:0007669"/>
    <property type="project" value="TreeGrafter"/>
</dbReference>
<evidence type="ECO:0000313" key="4">
    <source>
        <dbReference type="EMBL" id="SCU69404.1"/>
    </source>
</evidence>
<organism evidence="4 5">
    <name type="scientific">Trypanosoma equiperdum</name>
    <dbReference type="NCBI Taxonomy" id="5694"/>
    <lineage>
        <taxon>Eukaryota</taxon>
        <taxon>Discoba</taxon>
        <taxon>Euglenozoa</taxon>
        <taxon>Kinetoplastea</taxon>
        <taxon>Metakinetoplastina</taxon>
        <taxon>Trypanosomatida</taxon>
        <taxon>Trypanosomatidae</taxon>
        <taxon>Trypanosoma</taxon>
    </lineage>
</organism>
<dbReference type="GO" id="GO:0008541">
    <property type="term" value="C:proteasome regulatory particle, lid subcomplex"/>
    <property type="evidence" value="ECO:0007669"/>
    <property type="project" value="TreeGrafter"/>
</dbReference>
<sequence>MEERTLQYLDGIIITLRQAGSYGTAEILERAREELAGAQWCEMTDSLLQAVHDPIVLKSAYELHENVLRTVRMEMSPVAYVKLLHTVCFSPNVSLQMALELVDNAVTSLSINPSEQGGNAARCIRALLLLDRQNGCDHIIPLEAAAQEAHDILDSVENFIHSKQMHEVDPVLTALHCQARGKDYKMRRQYTQYYKNAFETVKSAERAEMAILESDMMTLAYDTAIAALLSEEIHNFGKFLNYQCFTERLAASAEHLWILEWLRICNDGKVEEFEQYAETHRSHIESNPVLTRALASVVHKVRLMALLHLVFYTPFNERTFAFDLIARRCAVPLKRVEPLLLAALAQGIIIGKIDGLSEEVHITWVEPRVLSLQEVKELAEHVSHWKKKVMALSQSVMEITQQTPN</sequence>
<dbReference type="GeneID" id="92374910"/>
<dbReference type="InterPro" id="IPR000717">
    <property type="entry name" value="PCI_dom"/>
</dbReference>
<name>A0A1G4IB40_TRYEQ</name>
<evidence type="ECO:0000313" key="5">
    <source>
        <dbReference type="Proteomes" id="UP000195570"/>
    </source>
</evidence>
<feature type="domain" description="PSD13 N-terminal" evidence="3">
    <location>
        <begin position="40"/>
        <end position="260"/>
    </location>
</feature>
<reference evidence="4" key="1">
    <citation type="submission" date="2016-09" db="EMBL/GenBank/DDBJ databases">
        <authorList>
            <person name="Hebert L."/>
            <person name="Moumen B."/>
        </authorList>
    </citation>
    <scope>NUCLEOTIDE SEQUENCE [LARGE SCALE GENOMIC DNA]</scope>
    <source>
        <strain evidence="4">OVI</strain>
    </source>
</reference>
<dbReference type="Pfam" id="PF22037">
    <property type="entry name" value="PSD13_N"/>
    <property type="match status" value="1"/>
</dbReference>
<dbReference type="EMBL" id="CZPT02001200">
    <property type="protein sequence ID" value="SCU69404.1"/>
    <property type="molecule type" value="Genomic_DNA"/>
</dbReference>
<dbReference type="PANTHER" id="PTHR10539">
    <property type="entry name" value="26S PROTEASOME NON-ATPASE REGULATORY SUBUNIT 13"/>
    <property type="match status" value="1"/>
</dbReference>
<dbReference type="GO" id="GO:0006511">
    <property type="term" value="P:ubiquitin-dependent protein catabolic process"/>
    <property type="evidence" value="ECO:0007669"/>
    <property type="project" value="TreeGrafter"/>
</dbReference>
<dbReference type="Pfam" id="PF01399">
    <property type="entry name" value="PCI"/>
    <property type="match status" value="1"/>
</dbReference>